<evidence type="ECO:0000256" key="1">
    <source>
        <dbReference type="ARBA" id="ARBA00000085"/>
    </source>
</evidence>
<keyword evidence="11" id="KW-0812">Transmembrane</keyword>
<evidence type="ECO:0000313" key="14">
    <source>
        <dbReference type="EMBL" id="EEH15002.1"/>
    </source>
</evidence>
<dbReference type="EC" id="2.7.13.3" evidence="3"/>
<dbReference type="Gene3D" id="1.10.287.130">
    <property type="match status" value="1"/>
</dbReference>
<dbReference type="PROSITE" id="PS50109">
    <property type="entry name" value="HIS_KIN"/>
    <property type="match status" value="1"/>
</dbReference>
<evidence type="ECO:0000256" key="7">
    <source>
        <dbReference type="ARBA" id="ARBA00022777"/>
    </source>
</evidence>
<dbReference type="EMBL" id="ACJD01000002">
    <property type="protein sequence ID" value="EEH15002.1"/>
    <property type="molecule type" value="Genomic_DNA"/>
</dbReference>
<dbReference type="PROSITE" id="PS50112">
    <property type="entry name" value="PAS"/>
    <property type="match status" value="1"/>
</dbReference>
<dbReference type="InterPro" id="IPR000014">
    <property type="entry name" value="PAS"/>
</dbReference>
<dbReference type="GO" id="GO:0000155">
    <property type="term" value="F:phosphorelay sensor kinase activity"/>
    <property type="evidence" value="ECO:0007669"/>
    <property type="project" value="InterPro"/>
</dbReference>
<feature type="domain" description="PAS" evidence="13">
    <location>
        <begin position="395"/>
        <end position="432"/>
    </location>
</feature>
<protein>
    <recommendedName>
        <fullName evidence="3">histidine kinase</fullName>
        <ecNumber evidence="3">2.7.13.3</ecNumber>
    </recommendedName>
</protein>
<dbReference type="SMART" id="SM00086">
    <property type="entry name" value="PAC"/>
    <property type="match status" value="1"/>
</dbReference>
<dbReference type="CDD" id="cd16922">
    <property type="entry name" value="HATPase_EvgS-ArcB-TorS-like"/>
    <property type="match status" value="1"/>
</dbReference>
<comment type="subcellular location">
    <subcellularLocation>
        <location evidence="2">Membrane</location>
    </subcellularLocation>
</comment>
<dbReference type="Pfam" id="PF02518">
    <property type="entry name" value="HATPase_c"/>
    <property type="match status" value="1"/>
</dbReference>
<keyword evidence="4" id="KW-0597">Phosphoprotein</keyword>
<dbReference type="Pfam" id="PF00512">
    <property type="entry name" value="HisKA"/>
    <property type="match status" value="1"/>
</dbReference>
<dbReference type="PANTHER" id="PTHR43711">
    <property type="entry name" value="TWO-COMPONENT HISTIDINE KINASE"/>
    <property type="match status" value="1"/>
</dbReference>
<evidence type="ECO:0000256" key="11">
    <source>
        <dbReference type="SAM" id="Phobius"/>
    </source>
</evidence>
<evidence type="ECO:0000256" key="9">
    <source>
        <dbReference type="ARBA" id="ARBA00023012"/>
    </source>
</evidence>
<keyword evidence="8" id="KW-0067">ATP-binding</keyword>
<evidence type="ECO:0000259" key="13">
    <source>
        <dbReference type="PROSITE" id="PS50112"/>
    </source>
</evidence>
<dbReference type="InterPro" id="IPR013655">
    <property type="entry name" value="PAS_fold_3"/>
</dbReference>
<dbReference type="SMART" id="SM00388">
    <property type="entry name" value="HisKA"/>
    <property type="match status" value="1"/>
</dbReference>
<dbReference type="Pfam" id="PF12860">
    <property type="entry name" value="PAS_7"/>
    <property type="match status" value="1"/>
</dbReference>
<evidence type="ECO:0000259" key="12">
    <source>
        <dbReference type="PROSITE" id="PS50109"/>
    </source>
</evidence>
<evidence type="ECO:0000256" key="4">
    <source>
        <dbReference type="ARBA" id="ARBA00022553"/>
    </source>
</evidence>
<feature type="transmembrane region" description="Helical" evidence="11">
    <location>
        <begin position="232"/>
        <end position="254"/>
    </location>
</feature>
<dbReference type="InterPro" id="IPR003661">
    <property type="entry name" value="HisK_dim/P_dom"/>
</dbReference>
<name>C0G507_9HYPH</name>
<evidence type="ECO:0000256" key="6">
    <source>
        <dbReference type="ARBA" id="ARBA00022741"/>
    </source>
</evidence>
<dbReference type="PRINTS" id="PR00344">
    <property type="entry name" value="BCTRLSENSOR"/>
</dbReference>
<dbReference type="InterPro" id="IPR001610">
    <property type="entry name" value="PAC"/>
</dbReference>
<dbReference type="GO" id="GO:0016020">
    <property type="term" value="C:membrane"/>
    <property type="evidence" value="ECO:0007669"/>
    <property type="project" value="UniProtKB-SubCell"/>
</dbReference>
<dbReference type="InterPro" id="IPR003594">
    <property type="entry name" value="HATPase_dom"/>
</dbReference>
<keyword evidence="11" id="KW-1133">Transmembrane helix</keyword>
<dbReference type="SUPFAM" id="SSF55785">
    <property type="entry name" value="PYP-like sensor domain (PAS domain)"/>
    <property type="match status" value="2"/>
</dbReference>
<evidence type="ECO:0000256" key="2">
    <source>
        <dbReference type="ARBA" id="ARBA00004370"/>
    </source>
</evidence>
<dbReference type="SMART" id="SM00387">
    <property type="entry name" value="HATPase_c"/>
    <property type="match status" value="1"/>
</dbReference>
<dbReference type="NCBIfam" id="TIGR00229">
    <property type="entry name" value="sensory_box"/>
    <property type="match status" value="1"/>
</dbReference>
<keyword evidence="5" id="KW-0808">Transferase</keyword>
<organism evidence="14 15">
    <name type="scientific">Brucella ceti str. Cudo</name>
    <dbReference type="NCBI Taxonomy" id="595497"/>
    <lineage>
        <taxon>Bacteria</taxon>
        <taxon>Pseudomonadati</taxon>
        <taxon>Pseudomonadota</taxon>
        <taxon>Alphaproteobacteria</taxon>
        <taxon>Hyphomicrobiales</taxon>
        <taxon>Brucellaceae</taxon>
        <taxon>Brucella/Ochrobactrum group</taxon>
        <taxon>Brucella</taxon>
    </lineage>
</organism>
<keyword evidence="7" id="KW-0418">Kinase</keyword>
<dbReference type="GO" id="GO:0005524">
    <property type="term" value="F:ATP binding"/>
    <property type="evidence" value="ECO:0007669"/>
    <property type="project" value="UniProtKB-KW"/>
</dbReference>
<dbReference type="Proteomes" id="UP000003678">
    <property type="component" value="Unassembled WGS sequence"/>
</dbReference>
<dbReference type="InterPro" id="IPR036097">
    <property type="entry name" value="HisK_dim/P_sf"/>
</dbReference>
<keyword evidence="10 11" id="KW-0472">Membrane</keyword>
<dbReference type="InterPro" id="IPR005467">
    <property type="entry name" value="His_kinase_dom"/>
</dbReference>
<dbReference type="InterPro" id="IPR050736">
    <property type="entry name" value="Sensor_HK_Regulatory"/>
</dbReference>
<accession>C0G507</accession>
<evidence type="ECO:0000256" key="10">
    <source>
        <dbReference type="ARBA" id="ARBA00023136"/>
    </source>
</evidence>
<feature type="domain" description="Histidine kinase" evidence="12">
    <location>
        <begin position="565"/>
        <end position="784"/>
    </location>
</feature>
<dbReference type="InterPro" id="IPR004358">
    <property type="entry name" value="Sig_transdc_His_kin-like_C"/>
</dbReference>
<gene>
    <name evidence="14" type="ORF">BCETI_2000087</name>
</gene>
<dbReference type="SUPFAM" id="SSF55874">
    <property type="entry name" value="ATPase domain of HSP90 chaperone/DNA topoisomerase II/histidine kinase"/>
    <property type="match status" value="1"/>
</dbReference>
<comment type="caution">
    <text evidence="14">The sequence shown here is derived from an EMBL/GenBank/DDBJ whole genome shotgun (WGS) entry which is preliminary data.</text>
</comment>
<dbReference type="FunFam" id="1.10.287.130:FF:000038">
    <property type="entry name" value="Sensory transduction histidine kinase"/>
    <property type="match status" value="1"/>
</dbReference>
<evidence type="ECO:0000256" key="3">
    <source>
        <dbReference type="ARBA" id="ARBA00012438"/>
    </source>
</evidence>
<dbReference type="CDD" id="cd00130">
    <property type="entry name" value="PAS"/>
    <property type="match status" value="1"/>
</dbReference>
<evidence type="ECO:0000313" key="15">
    <source>
        <dbReference type="Proteomes" id="UP000003678"/>
    </source>
</evidence>
<dbReference type="Gene3D" id="3.30.565.10">
    <property type="entry name" value="Histidine kinase-like ATPase, C-terminal domain"/>
    <property type="match status" value="1"/>
</dbReference>
<dbReference type="PANTHER" id="PTHR43711:SF26">
    <property type="entry name" value="SENSOR HISTIDINE KINASE RCSC"/>
    <property type="match status" value="1"/>
</dbReference>
<dbReference type="Gene3D" id="3.30.450.20">
    <property type="entry name" value="PAS domain"/>
    <property type="match status" value="2"/>
</dbReference>
<dbReference type="InterPro" id="IPR035965">
    <property type="entry name" value="PAS-like_dom_sf"/>
</dbReference>
<dbReference type="InterPro" id="IPR036890">
    <property type="entry name" value="HATPase_C_sf"/>
</dbReference>
<reference evidence="14 15" key="1">
    <citation type="submission" date="2009-03" db="EMBL/GenBank/DDBJ databases">
        <authorList>
            <person name="Setubal J.C."/>
            <person name="Boyle S."/>
            <person name="Crasta O.R."/>
            <person name="Gillespie J.J."/>
            <person name="Kenyon R.W."/>
            <person name="Lu J."/>
            <person name="Mane S."/>
            <person name="Nagrani S."/>
            <person name="Shallom J.M."/>
            <person name="Shallom S."/>
            <person name="Shukla M."/>
            <person name="Snyder E.E."/>
            <person name="Sobral B.W."/>
            <person name="Wattam A.R."/>
            <person name="Will R."/>
            <person name="Williams K."/>
            <person name="Yoo H."/>
            <person name="Bruce D.H."/>
            <person name="Detter C."/>
            <person name="Munk C."/>
            <person name="Brettin T.S."/>
            <person name="Ficht T."/>
        </authorList>
    </citation>
    <scope>NUCLEOTIDE SEQUENCE [LARGE SCALE GENOMIC DNA]</scope>
    <source>
        <strain evidence="14 15">Cudo</strain>
    </source>
</reference>
<evidence type="ECO:0000256" key="8">
    <source>
        <dbReference type="ARBA" id="ARBA00022840"/>
    </source>
</evidence>
<dbReference type="CDD" id="cd00082">
    <property type="entry name" value="HisKA"/>
    <property type="match status" value="1"/>
</dbReference>
<keyword evidence="9" id="KW-0902">Two-component regulatory system</keyword>
<keyword evidence="6" id="KW-0547">Nucleotide-binding</keyword>
<feature type="transmembrane region" description="Helical" evidence="11">
    <location>
        <begin position="69"/>
        <end position="89"/>
    </location>
</feature>
<dbReference type="AlphaFoldDB" id="C0G507"/>
<dbReference type="FunFam" id="3.30.565.10:FF:000006">
    <property type="entry name" value="Sensor histidine kinase WalK"/>
    <property type="match status" value="1"/>
</dbReference>
<evidence type="ECO:0000256" key="5">
    <source>
        <dbReference type="ARBA" id="ARBA00022679"/>
    </source>
</evidence>
<sequence length="798" mass="88402">MRFAGLFHRFKRGREMASTDAYGAPAGTHCESGRKKRKGRLSGHVSLLAGPAYSKFIVIEPILRRLVPTLIIIFLIILGVARVFSLLAWRDDIELQHKAALSGATAHLAQMIERVANGIETGAQLSAKDLQDAMTELRSRGLTSSGMTIAIVDAQSMIKAASGPAGIAGSQIDTILGDAQPLFLFAERAGVLRVVLQGEAAFGALAKPMTAPYSIIAVEPESTIFAEWKRAVSLNVTLFAGTIGVMFAILYAYFSQAARAREADDLSGQIQRRIDMALARGRCGLWDWDMARGRIYWSRSMYEMLGYEAQDAVLPFGDVAAIINEEDGDLYSIAEQAAAGDISHVDRVFRMRHADGSWVWMRVRAEIASEGDLHLVGIAFDVSEQHRFAQQTAEADMRIREAIENISEAFVLWDANNRLVMANSKFSEYAGLPVWTLKPGVPRNEVDAHTRPFTFERRMANEHNRAGGQTFERQLSDGRWLQVNERRTQDGGMVSIGTDITQLKLHQERLVDSERRLMATVHDLSIARKGERDRVRELSELARKYSLEKERAEAANRAKSEFLANMSHELRTPLNAIIGFSEMIQAGTFGPLGSDRYEEYINDIHTSGNFLLNVINDILDMSKIEAGHFSLDREEIDLCPLINETVRIISLQAEEKNIAVETRIEDAMELYADRRAIKQVLINLLSNAVKFTSYGGRITVRARKTGAALFMTIQDTGVGIPKSALRKIGQPFEQVENQFTKTHTGSGLGLAISRSLAELHGGWLRIRSTERVGTVVSVCIPDRNPAPNAGHDARTHAA</sequence>
<proteinExistence type="predicted"/>
<dbReference type="SUPFAM" id="SSF47384">
    <property type="entry name" value="Homodimeric domain of signal transducing histidine kinase"/>
    <property type="match status" value="1"/>
</dbReference>
<dbReference type="Pfam" id="PF08447">
    <property type="entry name" value="PAS_3"/>
    <property type="match status" value="1"/>
</dbReference>
<comment type="catalytic activity">
    <reaction evidence="1">
        <text>ATP + protein L-histidine = ADP + protein N-phospho-L-histidine.</text>
        <dbReference type="EC" id="2.7.13.3"/>
    </reaction>
</comment>